<dbReference type="InterPro" id="IPR023198">
    <property type="entry name" value="PGP-like_dom2"/>
</dbReference>
<dbReference type="HOGENOM" id="CLU_045011_13_4_10"/>
<dbReference type="Pfam" id="PF13419">
    <property type="entry name" value="HAD_2"/>
    <property type="match status" value="1"/>
</dbReference>
<sequence>MFQTTINDYKKQHRFPVFSPKAVLFDMDGVLYDSMPNHAVCWQQAMKKFGIRMTADDAYRYEGMRGVETIQLLVHEQQGRTISESEAQTMYDEKARLFGLMPVAPIMPGVRELMDKIQRAGMQIVVVTGSAQKPLIERLHSDFPEFVNRNKIVTAYDVQRGKPAPDPYLMGLSKAGGLQPFEAIVVENAPLGVKAGVAAGIFTIAVNSGPLPDEALRSQGAQWVFADMPALCNAWTTLHSFFENHNSNSY</sequence>
<dbReference type="AlphaFoldDB" id="E0NSJ4"/>
<dbReference type="RefSeq" id="WP_006949133.1">
    <property type="nucleotide sequence ID" value="NZ_BAJI01000019.1"/>
</dbReference>
<reference evidence="1" key="1">
    <citation type="submission" date="2010-07" db="EMBL/GenBank/DDBJ databases">
        <authorList>
            <person name="Muzny D."/>
            <person name="Qin X."/>
            <person name="Deng J."/>
            <person name="Jiang H."/>
            <person name="Liu Y."/>
            <person name="Qu J."/>
            <person name="Song X.-Z."/>
            <person name="Zhang L."/>
            <person name="Thornton R."/>
            <person name="Coyle M."/>
            <person name="Francisco L."/>
            <person name="Jackson L."/>
            <person name="Javaid M."/>
            <person name="Korchina V."/>
            <person name="Kovar C."/>
            <person name="Mata R."/>
            <person name="Mathew T."/>
            <person name="Ngo R."/>
            <person name="Nguyen L."/>
            <person name="Nguyen N."/>
            <person name="Okwuonu G."/>
            <person name="Ongeri F."/>
            <person name="Pham C."/>
            <person name="Simmons D."/>
            <person name="Wilczek-Boney K."/>
            <person name="Hale W."/>
            <person name="Jakkamsetti A."/>
            <person name="Pham P."/>
            <person name="Ruth R."/>
            <person name="San Lucas F."/>
            <person name="Warren J."/>
            <person name="Zhang J."/>
            <person name="Zhao Z."/>
            <person name="Zhou C."/>
            <person name="Zhu D."/>
            <person name="Lee S."/>
            <person name="Bess C."/>
            <person name="Blankenburg K."/>
            <person name="Forbes L."/>
            <person name="Fu Q."/>
            <person name="Gubbala S."/>
            <person name="Hirani K."/>
            <person name="Jayaseelan J.C."/>
            <person name="Lara F."/>
            <person name="Munidasa M."/>
            <person name="Palculict T."/>
            <person name="Patil S."/>
            <person name="Pu L.-L."/>
            <person name="Saada N."/>
            <person name="Tang L."/>
            <person name="Weissenberger G."/>
            <person name="Zhu Y."/>
            <person name="Hemphill L."/>
            <person name="Shang Y."/>
            <person name="Youmans B."/>
            <person name="Ayvaz T."/>
            <person name="Ross M."/>
            <person name="Santibanez J."/>
            <person name="Aqrawi P."/>
            <person name="Gross S."/>
            <person name="Joshi V."/>
            <person name="Fowler G."/>
            <person name="Nazareth L."/>
            <person name="Reid J."/>
            <person name="Worley K."/>
            <person name="Petrosino J."/>
            <person name="Highlander S."/>
            <person name="Gibbs R."/>
        </authorList>
    </citation>
    <scope>NUCLEOTIDE SEQUENCE [LARGE SCALE GENOMIC DNA]</scope>
    <source>
        <strain evidence="1">DSM 16973</strain>
    </source>
</reference>
<dbReference type="Proteomes" id="UP000004394">
    <property type="component" value="Unassembled WGS sequence"/>
</dbReference>
<dbReference type="SFLD" id="SFLDG01135">
    <property type="entry name" value="C1.5.6:_HAD__Beta-PGM__Phospha"/>
    <property type="match status" value="1"/>
</dbReference>
<gene>
    <name evidence="1" type="ORF">HMPREF0658_1145</name>
</gene>
<dbReference type="InterPro" id="IPR023214">
    <property type="entry name" value="HAD_sf"/>
</dbReference>
<dbReference type="InterPro" id="IPR051806">
    <property type="entry name" value="HAD-like_SPP"/>
</dbReference>
<dbReference type="Gene3D" id="3.40.50.1000">
    <property type="entry name" value="HAD superfamily/HAD-like"/>
    <property type="match status" value="1"/>
</dbReference>
<dbReference type="eggNOG" id="COG0637">
    <property type="taxonomic scope" value="Bacteria"/>
</dbReference>
<proteinExistence type="predicted"/>
<dbReference type="GO" id="GO:0050308">
    <property type="term" value="F:sugar-phosphatase activity"/>
    <property type="evidence" value="ECO:0007669"/>
    <property type="project" value="TreeGrafter"/>
</dbReference>
<dbReference type="STRING" id="862515.HMPREF0658_1145"/>
<accession>E0NSJ4</accession>
<dbReference type="InterPro" id="IPR006439">
    <property type="entry name" value="HAD-SF_hydro_IA"/>
</dbReference>
<dbReference type="SUPFAM" id="SSF56784">
    <property type="entry name" value="HAD-like"/>
    <property type="match status" value="1"/>
</dbReference>
<dbReference type="PANTHER" id="PTHR43481">
    <property type="entry name" value="FRUCTOSE-1-PHOSPHATE PHOSPHATASE"/>
    <property type="match status" value="1"/>
</dbReference>
<comment type="caution">
    <text evidence="1">The sequence shown here is derived from an EMBL/GenBank/DDBJ whole genome shotgun (WGS) entry which is preliminary data.</text>
</comment>
<evidence type="ECO:0000313" key="2">
    <source>
        <dbReference type="Proteomes" id="UP000004394"/>
    </source>
</evidence>
<dbReference type="InterPro" id="IPR041492">
    <property type="entry name" value="HAD_2"/>
</dbReference>
<dbReference type="InterPro" id="IPR036412">
    <property type="entry name" value="HAD-like_sf"/>
</dbReference>
<organism evidence="1 2">
    <name type="scientific">Hoylesella marshii DSM 16973 = JCM 13450</name>
    <dbReference type="NCBI Taxonomy" id="862515"/>
    <lineage>
        <taxon>Bacteria</taxon>
        <taxon>Pseudomonadati</taxon>
        <taxon>Bacteroidota</taxon>
        <taxon>Bacteroidia</taxon>
        <taxon>Bacteroidales</taxon>
        <taxon>Prevotellaceae</taxon>
        <taxon>Hoylesella</taxon>
    </lineage>
</organism>
<dbReference type="PANTHER" id="PTHR43481:SF4">
    <property type="entry name" value="GLYCEROL-1-PHOSPHATE PHOSPHOHYDROLASE 1-RELATED"/>
    <property type="match status" value="1"/>
</dbReference>
<dbReference type="Gene3D" id="1.10.150.240">
    <property type="entry name" value="Putative phosphatase, domain 2"/>
    <property type="match status" value="1"/>
</dbReference>
<keyword evidence="1" id="KW-0378">Hydrolase</keyword>
<dbReference type="BioCyc" id="PMAR862515-HMP:GMOO-1163-MONOMER"/>
<keyword evidence="2" id="KW-1185">Reference proteome</keyword>
<protein>
    <submittedName>
        <fullName evidence="1">HAD hydrolase, family IA, variant 3</fullName>
    </submittedName>
</protein>
<dbReference type="SFLD" id="SFLDS00003">
    <property type="entry name" value="Haloacid_Dehalogenase"/>
    <property type="match status" value="1"/>
</dbReference>
<dbReference type="NCBIfam" id="TIGR01509">
    <property type="entry name" value="HAD-SF-IA-v3"/>
    <property type="match status" value="1"/>
</dbReference>
<dbReference type="OrthoDB" id="9797743at2"/>
<name>E0NSJ4_9BACT</name>
<dbReference type="EMBL" id="AEEI01000036">
    <property type="protein sequence ID" value="EFM01946.1"/>
    <property type="molecule type" value="Genomic_DNA"/>
</dbReference>
<evidence type="ECO:0000313" key="1">
    <source>
        <dbReference type="EMBL" id="EFM01946.1"/>
    </source>
</evidence>
<dbReference type="SFLD" id="SFLDG01129">
    <property type="entry name" value="C1.5:_HAD__Beta-PGM__Phosphata"/>
    <property type="match status" value="1"/>
</dbReference>